<gene>
    <name evidence="7 9" type="primary">gloB</name>
    <name evidence="9" type="ORF">R0137_11520</name>
</gene>
<organism evidence="9 10">
    <name type="scientific">Congregibacter brevis</name>
    <dbReference type="NCBI Taxonomy" id="3081201"/>
    <lineage>
        <taxon>Bacteria</taxon>
        <taxon>Pseudomonadati</taxon>
        <taxon>Pseudomonadota</taxon>
        <taxon>Gammaproteobacteria</taxon>
        <taxon>Cellvibrionales</taxon>
        <taxon>Halieaceae</taxon>
        <taxon>Congregibacter</taxon>
    </lineage>
</organism>
<keyword evidence="6 7" id="KW-0862">Zinc</keyword>
<feature type="binding site" evidence="7">
    <location>
        <position position="62"/>
    </location>
    <ligand>
        <name>Zn(2+)</name>
        <dbReference type="ChEBI" id="CHEBI:29105"/>
        <label>1</label>
    </ligand>
</feature>
<dbReference type="SUPFAM" id="SSF56281">
    <property type="entry name" value="Metallo-hydrolase/oxidoreductase"/>
    <property type="match status" value="1"/>
</dbReference>
<dbReference type="HAMAP" id="MF_01374">
    <property type="entry name" value="Glyoxalase_2"/>
    <property type="match status" value="1"/>
</dbReference>
<keyword evidence="4 7" id="KW-0479">Metal-binding</keyword>
<reference evidence="9 10" key="1">
    <citation type="submission" date="2023-10" db="EMBL/GenBank/DDBJ databases">
        <title>Two novel species belonging to the OM43/NOR5 clade.</title>
        <authorList>
            <person name="Park M."/>
        </authorList>
    </citation>
    <scope>NUCLEOTIDE SEQUENCE [LARGE SCALE GENOMIC DNA]</scope>
    <source>
        <strain evidence="9 10">IMCC45268</strain>
    </source>
</reference>
<dbReference type="NCBIfam" id="TIGR03413">
    <property type="entry name" value="GSH_gloB"/>
    <property type="match status" value="1"/>
</dbReference>
<dbReference type="GO" id="GO:0004416">
    <property type="term" value="F:hydroxyacylglutathione hydrolase activity"/>
    <property type="evidence" value="ECO:0007669"/>
    <property type="project" value="UniProtKB-EC"/>
</dbReference>
<dbReference type="EC" id="3.1.2.6" evidence="7"/>
<evidence type="ECO:0000256" key="7">
    <source>
        <dbReference type="HAMAP-Rule" id="MF_01374"/>
    </source>
</evidence>
<feature type="binding site" evidence="7">
    <location>
        <position position="66"/>
    </location>
    <ligand>
        <name>Zn(2+)</name>
        <dbReference type="ChEBI" id="CHEBI:29105"/>
        <label>2</label>
    </ligand>
</feature>
<feature type="binding site" evidence="7">
    <location>
        <position position="138"/>
    </location>
    <ligand>
        <name>Zn(2+)</name>
        <dbReference type="ChEBI" id="CHEBI:29105"/>
        <label>2</label>
    </ligand>
</feature>
<keyword evidence="10" id="KW-1185">Reference proteome</keyword>
<feature type="binding site" evidence="7">
    <location>
        <position position="67"/>
    </location>
    <ligand>
        <name>Zn(2+)</name>
        <dbReference type="ChEBI" id="CHEBI:29105"/>
        <label>2</label>
    </ligand>
</feature>
<sequence>MSSTVANTMPSIVGLPAFSDNYIWLLRNSDRSALVVDPGDAAPVEAALKQYGLSLSGILITHHHFDHVGGLKTLKSDHECPVYGPANPNIDGIDIELGAGDHIVVGDYSFDIITVPGHTLDHIAYYRAGEEPAVFCGDTLFAGGCGRIFEGNPGMMHESLHRLAALPPETAVYCAHEYTLANLAFARAADPDNDDLQQREAKALALRAKGIPTVPSTIALELATNPFLRSADAQLAEGLESTGRGAGGDPVEVFAGLRAWKDQF</sequence>
<evidence type="ECO:0000256" key="3">
    <source>
        <dbReference type="ARBA" id="ARBA00006759"/>
    </source>
</evidence>
<dbReference type="Pfam" id="PF00753">
    <property type="entry name" value="Lactamase_B"/>
    <property type="match status" value="1"/>
</dbReference>
<dbReference type="PIRSF" id="PIRSF005457">
    <property type="entry name" value="Glx"/>
    <property type="match status" value="1"/>
</dbReference>
<feature type="binding site" evidence="7">
    <location>
        <position position="138"/>
    </location>
    <ligand>
        <name>Zn(2+)</name>
        <dbReference type="ChEBI" id="CHEBI:29105"/>
        <label>1</label>
    </ligand>
</feature>
<dbReference type="Gene3D" id="3.60.15.10">
    <property type="entry name" value="Ribonuclease Z/Hydroxyacylglutathione hydrolase-like"/>
    <property type="match status" value="1"/>
</dbReference>
<feature type="domain" description="Metallo-beta-lactamase" evidence="8">
    <location>
        <begin position="20"/>
        <end position="176"/>
    </location>
</feature>
<evidence type="ECO:0000259" key="8">
    <source>
        <dbReference type="SMART" id="SM00849"/>
    </source>
</evidence>
<dbReference type="InterPro" id="IPR017782">
    <property type="entry name" value="Hydroxyacylglutathione_Hdrlase"/>
</dbReference>
<dbReference type="EMBL" id="CP136865">
    <property type="protein sequence ID" value="WOJ95871.1"/>
    <property type="molecule type" value="Genomic_DNA"/>
</dbReference>
<dbReference type="PANTHER" id="PTHR43705">
    <property type="entry name" value="HYDROXYACYLGLUTATHIONE HYDROLASE"/>
    <property type="match status" value="1"/>
</dbReference>
<evidence type="ECO:0000256" key="4">
    <source>
        <dbReference type="ARBA" id="ARBA00022723"/>
    </source>
</evidence>
<comment type="similarity">
    <text evidence="3 7">Belongs to the metallo-beta-lactamase superfamily. Glyoxalase II family.</text>
</comment>
<feature type="binding site" evidence="7">
    <location>
        <position position="176"/>
    </location>
    <ligand>
        <name>Zn(2+)</name>
        <dbReference type="ChEBI" id="CHEBI:29105"/>
        <label>2</label>
    </ligand>
</feature>
<comment type="pathway">
    <text evidence="2 7">Secondary metabolite metabolism; methylglyoxal degradation; (R)-lactate from methylglyoxal: step 2/2.</text>
</comment>
<dbReference type="Pfam" id="PF16123">
    <property type="entry name" value="HAGH_C"/>
    <property type="match status" value="1"/>
</dbReference>
<comment type="subunit">
    <text evidence="7">Monomer.</text>
</comment>
<evidence type="ECO:0000256" key="6">
    <source>
        <dbReference type="ARBA" id="ARBA00022833"/>
    </source>
</evidence>
<proteinExistence type="inferred from homology"/>
<dbReference type="SMART" id="SM00849">
    <property type="entry name" value="Lactamase_B"/>
    <property type="match status" value="1"/>
</dbReference>
<dbReference type="InterPro" id="IPR001279">
    <property type="entry name" value="Metallo-B-lactamas"/>
</dbReference>
<evidence type="ECO:0000313" key="10">
    <source>
        <dbReference type="Proteomes" id="UP001626549"/>
    </source>
</evidence>
<dbReference type="InterPro" id="IPR032282">
    <property type="entry name" value="HAGH_C"/>
</dbReference>
<feature type="binding site" evidence="7">
    <location>
        <position position="64"/>
    </location>
    <ligand>
        <name>Zn(2+)</name>
        <dbReference type="ChEBI" id="CHEBI:29105"/>
        <label>1</label>
    </ligand>
</feature>
<protein>
    <recommendedName>
        <fullName evidence="7">Hydroxyacylglutathione hydrolase</fullName>
        <ecNumber evidence="7">3.1.2.6</ecNumber>
    </recommendedName>
    <alternativeName>
        <fullName evidence="7">Glyoxalase II</fullName>
        <shortName evidence="7">Glx II</shortName>
    </alternativeName>
</protein>
<accession>A0ABZ0I9X0</accession>
<feature type="binding site" evidence="7">
    <location>
        <position position="118"/>
    </location>
    <ligand>
        <name>Zn(2+)</name>
        <dbReference type="ChEBI" id="CHEBI:29105"/>
        <label>1</label>
    </ligand>
</feature>
<dbReference type="PANTHER" id="PTHR43705:SF1">
    <property type="entry name" value="HYDROXYACYLGLUTATHIONE HYDROLASE GLOB"/>
    <property type="match status" value="1"/>
</dbReference>
<comment type="function">
    <text evidence="7">Thiolesterase that catalyzes the hydrolysis of S-D-lactoyl-glutathione to form glutathione and D-lactic acid.</text>
</comment>
<dbReference type="InterPro" id="IPR035680">
    <property type="entry name" value="Clx_II_MBL"/>
</dbReference>
<comment type="cofactor">
    <cofactor evidence="7">
        <name>Zn(2+)</name>
        <dbReference type="ChEBI" id="CHEBI:29105"/>
    </cofactor>
    <text evidence="7">Binds 2 Zn(2+) ions per subunit.</text>
</comment>
<keyword evidence="5 7" id="KW-0378">Hydrolase</keyword>
<dbReference type="InterPro" id="IPR036866">
    <property type="entry name" value="RibonucZ/Hydroxyglut_hydro"/>
</dbReference>
<dbReference type="CDD" id="cd07723">
    <property type="entry name" value="hydroxyacylglutathione_hydrolase_MBL-fold"/>
    <property type="match status" value="1"/>
</dbReference>
<dbReference type="RefSeq" id="WP_407326563.1">
    <property type="nucleotide sequence ID" value="NZ_CP136865.1"/>
</dbReference>
<name>A0ABZ0I9X0_9GAMM</name>
<dbReference type="InterPro" id="IPR050110">
    <property type="entry name" value="Glyoxalase_II_hydrolase"/>
</dbReference>
<evidence type="ECO:0000256" key="2">
    <source>
        <dbReference type="ARBA" id="ARBA00004963"/>
    </source>
</evidence>
<evidence type="ECO:0000313" key="9">
    <source>
        <dbReference type="EMBL" id="WOJ95871.1"/>
    </source>
</evidence>
<comment type="catalytic activity">
    <reaction evidence="1 7">
        <text>an S-(2-hydroxyacyl)glutathione + H2O = a 2-hydroxy carboxylate + glutathione + H(+)</text>
        <dbReference type="Rhea" id="RHEA:21864"/>
        <dbReference type="ChEBI" id="CHEBI:15377"/>
        <dbReference type="ChEBI" id="CHEBI:15378"/>
        <dbReference type="ChEBI" id="CHEBI:57925"/>
        <dbReference type="ChEBI" id="CHEBI:58896"/>
        <dbReference type="ChEBI" id="CHEBI:71261"/>
        <dbReference type="EC" id="3.1.2.6"/>
    </reaction>
</comment>
<dbReference type="Proteomes" id="UP001626549">
    <property type="component" value="Chromosome"/>
</dbReference>
<evidence type="ECO:0000256" key="1">
    <source>
        <dbReference type="ARBA" id="ARBA00001623"/>
    </source>
</evidence>
<evidence type="ECO:0000256" key="5">
    <source>
        <dbReference type="ARBA" id="ARBA00022801"/>
    </source>
</evidence>